<comment type="caution">
    <text evidence="1">The sequence shown here is derived from an EMBL/GenBank/DDBJ whole genome shotgun (WGS) entry which is preliminary data.</text>
</comment>
<reference evidence="1 2" key="1">
    <citation type="journal article" date="2021" name="Nat. Plants">
        <title>The Taxus genome provides insights into paclitaxel biosynthesis.</title>
        <authorList>
            <person name="Xiong X."/>
            <person name="Gou J."/>
            <person name="Liao Q."/>
            <person name="Li Y."/>
            <person name="Zhou Q."/>
            <person name="Bi G."/>
            <person name="Li C."/>
            <person name="Du R."/>
            <person name="Wang X."/>
            <person name="Sun T."/>
            <person name="Guo L."/>
            <person name="Liang H."/>
            <person name="Lu P."/>
            <person name="Wu Y."/>
            <person name="Zhang Z."/>
            <person name="Ro D.K."/>
            <person name="Shang Y."/>
            <person name="Huang S."/>
            <person name="Yan J."/>
        </authorList>
    </citation>
    <scope>NUCLEOTIDE SEQUENCE [LARGE SCALE GENOMIC DNA]</scope>
    <source>
        <strain evidence="1">Ta-2019</strain>
    </source>
</reference>
<dbReference type="Proteomes" id="UP000824469">
    <property type="component" value="Unassembled WGS sequence"/>
</dbReference>
<evidence type="ECO:0000313" key="1">
    <source>
        <dbReference type="EMBL" id="KAH9321911.1"/>
    </source>
</evidence>
<evidence type="ECO:0000313" key="2">
    <source>
        <dbReference type="Proteomes" id="UP000824469"/>
    </source>
</evidence>
<keyword evidence="2" id="KW-1185">Reference proteome</keyword>
<organism evidence="1 2">
    <name type="scientific">Taxus chinensis</name>
    <name type="common">Chinese yew</name>
    <name type="synonym">Taxus wallichiana var. chinensis</name>
    <dbReference type="NCBI Taxonomy" id="29808"/>
    <lineage>
        <taxon>Eukaryota</taxon>
        <taxon>Viridiplantae</taxon>
        <taxon>Streptophyta</taxon>
        <taxon>Embryophyta</taxon>
        <taxon>Tracheophyta</taxon>
        <taxon>Spermatophyta</taxon>
        <taxon>Pinopsida</taxon>
        <taxon>Pinidae</taxon>
        <taxon>Conifers II</taxon>
        <taxon>Cupressales</taxon>
        <taxon>Taxaceae</taxon>
        <taxon>Taxus</taxon>
    </lineage>
</organism>
<feature type="non-terminal residue" evidence="1">
    <location>
        <position position="81"/>
    </location>
</feature>
<accession>A0AA38GEL0</accession>
<evidence type="ECO:0008006" key="3">
    <source>
        <dbReference type="Google" id="ProtNLM"/>
    </source>
</evidence>
<sequence length="81" mass="9479">MEDEGRSRVEKFNGKNFGLWKMQMEDYLYQKDLHVPLAGKAKKPTAMSDEDWELLDRKALREIFMPCIFGCFQHIAGEDHG</sequence>
<protein>
    <recommendedName>
        <fullName evidence="3">Retrovirus-related Pol polyprotein from transposon TNT 1-94</fullName>
    </recommendedName>
</protein>
<name>A0AA38GEL0_TAXCH</name>
<proteinExistence type="predicted"/>
<gene>
    <name evidence="1" type="ORF">KI387_016550</name>
</gene>
<dbReference type="AlphaFoldDB" id="A0AA38GEL0"/>
<dbReference type="EMBL" id="JAHRHJ020000003">
    <property type="protein sequence ID" value="KAH9321911.1"/>
    <property type="molecule type" value="Genomic_DNA"/>
</dbReference>